<organism evidence="4 5">
    <name type="scientific">Azospirillum thiophilum</name>
    <dbReference type="NCBI Taxonomy" id="528244"/>
    <lineage>
        <taxon>Bacteria</taxon>
        <taxon>Pseudomonadati</taxon>
        <taxon>Pseudomonadota</taxon>
        <taxon>Alphaproteobacteria</taxon>
        <taxon>Rhodospirillales</taxon>
        <taxon>Azospirillaceae</taxon>
        <taxon>Azospirillum</taxon>
    </lineage>
</organism>
<feature type="domain" description="MmgE/PrpD N-terminal" evidence="2">
    <location>
        <begin position="7"/>
        <end position="239"/>
    </location>
</feature>
<dbReference type="Gene3D" id="1.10.4100.10">
    <property type="entry name" value="2-methylcitrate dehydratase PrpD"/>
    <property type="match status" value="1"/>
</dbReference>
<dbReference type="Pfam" id="PF03972">
    <property type="entry name" value="MmgE_PrpD_N"/>
    <property type="match status" value="1"/>
</dbReference>
<evidence type="ECO:0000259" key="3">
    <source>
        <dbReference type="Pfam" id="PF19305"/>
    </source>
</evidence>
<dbReference type="EMBL" id="CP012404">
    <property type="protein sequence ID" value="ALG74358.1"/>
    <property type="molecule type" value="Genomic_DNA"/>
</dbReference>
<gene>
    <name evidence="4" type="ORF">AL072_25815</name>
</gene>
<evidence type="ECO:0000313" key="4">
    <source>
        <dbReference type="EMBL" id="ALG74358.1"/>
    </source>
</evidence>
<dbReference type="SUPFAM" id="SSF103378">
    <property type="entry name" value="2-methylcitrate dehydratase PrpD"/>
    <property type="match status" value="1"/>
</dbReference>
<sequence length="451" mass="48646">MDITRGIARNVAASTIDAFPDEVVAYAKTLTMSAFGAMVAGGTCTGSDIVTRYVKRAGGTPEATVFGEDVRLPVEMAAFANATYAHATEYEDDSFPEAVSSYTIVPVAVALGEQLGSSGRDVLAAFVAGYETQARIGLACREARRLGYMVLSLAGSIGCAATAARLFGLDAERTANALSIAASQASGVGYQTGTMAHIVEMGFSARNGLTAALLARDGFTGQPDVLEAPRGLFAMITAGKIEAPERILADWGRPYRILEVGIKEFPCCYHLQRIIETTMELRSEGIAAADVERVEVEVNAFFPTVVQHLEPHDELQAQFSLPHAVAAAFLDPRVLPASFARERIEDPAVRDFRSRVAMVVREDWGWAPTGWTPRLTYRLRDGRVIVREPPGSRGQPPNLLSFDEAIPKYRGCVEGRIAEESIVESLAILRDLERCADVSALARAVSRPGFR</sequence>
<dbReference type="Pfam" id="PF19305">
    <property type="entry name" value="MmgE_PrpD_C"/>
    <property type="match status" value="1"/>
</dbReference>
<proteinExistence type="inferred from homology"/>
<dbReference type="InterPro" id="IPR005656">
    <property type="entry name" value="MmgE_PrpD"/>
</dbReference>
<protein>
    <recommendedName>
        <fullName evidence="6">MmgE/PrpD family protein</fullName>
    </recommendedName>
</protein>
<dbReference type="Gene3D" id="3.30.1330.120">
    <property type="entry name" value="2-methylcitrate dehydratase PrpD"/>
    <property type="match status" value="1"/>
</dbReference>
<feature type="domain" description="MmgE/PrpD C-terminal" evidence="3">
    <location>
        <begin position="265"/>
        <end position="420"/>
    </location>
</feature>
<evidence type="ECO:0000259" key="2">
    <source>
        <dbReference type="Pfam" id="PF03972"/>
    </source>
</evidence>
<dbReference type="PANTHER" id="PTHR16943:SF8">
    <property type="entry name" value="2-METHYLCITRATE DEHYDRATASE"/>
    <property type="match status" value="1"/>
</dbReference>
<reference evidence="4 5" key="2">
    <citation type="journal article" date="2016" name="Genome Announc.">
        <title>Complete Genome Sequence of a Strain of Azospirillum thiophilum Isolated from a Sulfide Spring.</title>
        <authorList>
            <person name="Fomenkov A."/>
            <person name="Vincze T."/>
            <person name="Grabovich M."/>
            <person name="Anton B.P."/>
            <person name="Dubinina G."/>
            <person name="Orlova M."/>
            <person name="Belousova E."/>
            <person name="Roberts R.J."/>
        </authorList>
    </citation>
    <scope>NUCLEOTIDE SEQUENCE [LARGE SCALE GENOMIC DNA]</scope>
    <source>
        <strain evidence="4 5">BV-S</strain>
    </source>
</reference>
<dbReference type="InterPro" id="IPR045337">
    <property type="entry name" value="MmgE_PrpD_C"/>
</dbReference>
<dbReference type="InterPro" id="IPR036148">
    <property type="entry name" value="MmgE/PrpD_sf"/>
</dbReference>
<dbReference type="InterPro" id="IPR045336">
    <property type="entry name" value="MmgE_PrpD_N"/>
</dbReference>
<dbReference type="PANTHER" id="PTHR16943">
    <property type="entry name" value="2-METHYLCITRATE DEHYDRATASE-RELATED"/>
    <property type="match status" value="1"/>
</dbReference>
<dbReference type="GO" id="GO:0016829">
    <property type="term" value="F:lyase activity"/>
    <property type="evidence" value="ECO:0007669"/>
    <property type="project" value="InterPro"/>
</dbReference>
<evidence type="ECO:0008006" key="6">
    <source>
        <dbReference type="Google" id="ProtNLM"/>
    </source>
</evidence>
<dbReference type="InterPro" id="IPR042183">
    <property type="entry name" value="MmgE/PrpD_sf_1"/>
</dbReference>
<name>A0AAC8W3D9_9PROT</name>
<evidence type="ECO:0000313" key="5">
    <source>
        <dbReference type="Proteomes" id="UP000069935"/>
    </source>
</evidence>
<comment type="similarity">
    <text evidence="1">Belongs to the PrpD family.</text>
</comment>
<dbReference type="KEGG" id="ati:AL072_25815"/>
<dbReference type="Proteomes" id="UP000069935">
    <property type="component" value="Chromosome 4"/>
</dbReference>
<evidence type="ECO:0000256" key="1">
    <source>
        <dbReference type="ARBA" id="ARBA00006174"/>
    </source>
</evidence>
<accession>A0AAC8W3D9</accession>
<dbReference type="InterPro" id="IPR042188">
    <property type="entry name" value="MmgE/PrpD_sf_2"/>
</dbReference>
<keyword evidence="5" id="KW-1185">Reference proteome</keyword>
<dbReference type="AlphaFoldDB" id="A0AAC8W3D9"/>
<dbReference type="RefSeq" id="WP_045583803.1">
    <property type="nucleotide sequence ID" value="NZ_CP012404.1"/>
</dbReference>
<reference evidence="5" key="1">
    <citation type="submission" date="2015-08" db="EMBL/GenBank/DDBJ databases">
        <title>Complete Genome Sequence of Azospirillum thiophilum BV-S.</title>
        <authorList>
            <person name="Fomenkov A."/>
            <person name="Vincze T."/>
            <person name="Grabovich M."/>
            <person name="Dubinina G."/>
            <person name="Orlova M."/>
            <person name="Belousova E."/>
            <person name="Roberts R.J."/>
        </authorList>
    </citation>
    <scope>NUCLEOTIDE SEQUENCE [LARGE SCALE GENOMIC DNA]</scope>
    <source>
        <strain evidence="5">BV-S</strain>
    </source>
</reference>